<evidence type="ECO:0000313" key="2">
    <source>
        <dbReference type="EMBL" id="MED6193924.1"/>
    </source>
</evidence>
<proteinExistence type="predicted"/>
<dbReference type="Gene3D" id="3.30.420.10">
    <property type="entry name" value="Ribonuclease H-like superfamily/Ribonuclease H"/>
    <property type="match status" value="1"/>
</dbReference>
<dbReference type="Pfam" id="PF13456">
    <property type="entry name" value="RVT_3"/>
    <property type="match status" value="1"/>
</dbReference>
<dbReference type="InterPro" id="IPR036397">
    <property type="entry name" value="RNaseH_sf"/>
</dbReference>
<feature type="domain" description="RNase H type-1" evidence="1">
    <location>
        <begin position="5"/>
        <end position="65"/>
    </location>
</feature>
<accession>A0ABU6X727</accession>
<protein>
    <recommendedName>
        <fullName evidence="1">RNase H type-1 domain-containing protein</fullName>
    </recommendedName>
</protein>
<dbReference type="EMBL" id="JASCZI010211532">
    <property type="protein sequence ID" value="MED6193924.1"/>
    <property type="molecule type" value="Genomic_DNA"/>
</dbReference>
<dbReference type="Proteomes" id="UP001341840">
    <property type="component" value="Unassembled WGS sequence"/>
</dbReference>
<evidence type="ECO:0000259" key="1">
    <source>
        <dbReference type="Pfam" id="PF13456"/>
    </source>
</evidence>
<organism evidence="2 3">
    <name type="scientific">Stylosanthes scabra</name>
    <dbReference type="NCBI Taxonomy" id="79078"/>
    <lineage>
        <taxon>Eukaryota</taxon>
        <taxon>Viridiplantae</taxon>
        <taxon>Streptophyta</taxon>
        <taxon>Embryophyta</taxon>
        <taxon>Tracheophyta</taxon>
        <taxon>Spermatophyta</taxon>
        <taxon>Magnoliopsida</taxon>
        <taxon>eudicotyledons</taxon>
        <taxon>Gunneridae</taxon>
        <taxon>Pentapetalae</taxon>
        <taxon>rosids</taxon>
        <taxon>fabids</taxon>
        <taxon>Fabales</taxon>
        <taxon>Fabaceae</taxon>
        <taxon>Papilionoideae</taxon>
        <taxon>50 kb inversion clade</taxon>
        <taxon>dalbergioids sensu lato</taxon>
        <taxon>Dalbergieae</taxon>
        <taxon>Pterocarpus clade</taxon>
        <taxon>Stylosanthes</taxon>
    </lineage>
</organism>
<comment type="caution">
    <text evidence="2">The sequence shown here is derived from an EMBL/GenBank/DDBJ whole genome shotgun (WGS) entry which is preliminary data.</text>
</comment>
<keyword evidence="3" id="KW-1185">Reference proteome</keyword>
<dbReference type="InterPro" id="IPR002156">
    <property type="entry name" value="RNaseH_domain"/>
</dbReference>
<evidence type="ECO:0000313" key="3">
    <source>
        <dbReference type="Proteomes" id="UP001341840"/>
    </source>
</evidence>
<name>A0ABU6X727_9FABA</name>
<reference evidence="2 3" key="1">
    <citation type="journal article" date="2023" name="Plants (Basel)">
        <title>Bridging the Gap: Combining Genomics and Transcriptomics Approaches to Understand Stylosanthes scabra, an Orphan Legume from the Brazilian Caatinga.</title>
        <authorList>
            <person name="Ferreira-Neto J.R.C."/>
            <person name="da Silva M.D."/>
            <person name="Binneck E."/>
            <person name="de Melo N.F."/>
            <person name="da Silva R.H."/>
            <person name="de Melo A.L.T.M."/>
            <person name="Pandolfi V."/>
            <person name="Bustamante F.O."/>
            <person name="Brasileiro-Vidal A.C."/>
            <person name="Benko-Iseppon A.M."/>
        </authorList>
    </citation>
    <scope>NUCLEOTIDE SEQUENCE [LARGE SCALE GENOMIC DNA]</scope>
    <source>
        <tissue evidence="2">Leaves</tissue>
    </source>
</reference>
<sequence>MRDAPKLIIETDNQQLCQAIKKNTRIAEVLPILEDIKDITRSTGGIGYTWTPRNGNEVAHLLAAHQNAKPQILEANSGLPSHILEIIAKEQKCRRHIPFNREIHREITDHQISATVNTAAEANQNESGNHKALAHRHGTQTLTRCCTLNIDELILTQRGCNFLRHLQNNRLRQQPTPNKLLSASEYVSLAQGNHAHIAITKARIPSL</sequence>
<gene>
    <name evidence="2" type="ORF">PIB30_023764</name>
</gene>